<accession>A0A383V381</accession>
<organism evidence="6 7">
    <name type="scientific">Tetradesmus obliquus</name>
    <name type="common">Green alga</name>
    <name type="synonym">Acutodesmus obliquus</name>
    <dbReference type="NCBI Taxonomy" id="3088"/>
    <lineage>
        <taxon>Eukaryota</taxon>
        <taxon>Viridiplantae</taxon>
        <taxon>Chlorophyta</taxon>
        <taxon>core chlorophytes</taxon>
        <taxon>Chlorophyceae</taxon>
        <taxon>CS clade</taxon>
        <taxon>Sphaeropleales</taxon>
        <taxon>Scenedesmaceae</taxon>
        <taxon>Tetradesmus</taxon>
    </lineage>
</organism>
<dbReference type="AlphaFoldDB" id="A0A383V381"/>
<reference evidence="6 7" key="1">
    <citation type="submission" date="2016-10" db="EMBL/GenBank/DDBJ databases">
        <authorList>
            <person name="Cai Z."/>
        </authorList>
    </citation>
    <scope>NUCLEOTIDE SEQUENCE [LARGE SCALE GENOMIC DNA]</scope>
</reference>
<dbReference type="EMBL" id="FNXT01000044">
    <property type="protein sequence ID" value="SZX60025.1"/>
    <property type="molecule type" value="Genomic_DNA"/>
</dbReference>
<evidence type="ECO:0000313" key="7">
    <source>
        <dbReference type="Proteomes" id="UP000256970"/>
    </source>
</evidence>
<dbReference type="SMART" id="SM00564">
    <property type="entry name" value="PQQ"/>
    <property type="match status" value="6"/>
</dbReference>
<feature type="domain" description="Pyrrolo-quinoline quinone repeat" evidence="5">
    <location>
        <begin position="274"/>
        <end position="536"/>
    </location>
</feature>
<dbReference type="InterPro" id="IPR018391">
    <property type="entry name" value="PQQ_b-propeller_rpt"/>
</dbReference>
<gene>
    <name evidence="6" type="ORF">BQ4739_LOCUS609</name>
</gene>
<feature type="signal peptide" evidence="4">
    <location>
        <begin position="1"/>
        <end position="22"/>
    </location>
</feature>
<evidence type="ECO:0000313" key="6">
    <source>
        <dbReference type="EMBL" id="SZX60025.1"/>
    </source>
</evidence>
<keyword evidence="3" id="KW-0560">Oxidoreductase</keyword>
<dbReference type="Proteomes" id="UP000256970">
    <property type="component" value="Unassembled WGS sequence"/>
</dbReference>
<sequence length="779" mass="81138">MSPGHNLIAGALLLLLLQEKLAGTDSGHIFVTTTAGSLSPGEKPAGCNGARFGSANRAPSFSQKLTEKLAGTDSGHIFVTTTAGSLSPGEKPAGCNGARFGSANRAPSFSQKLTVSCKEVTATDKVTLAVTYTTGTGGNFRRGSATFNIDPSCYTTICGGSTLSPSPSPSPKPSPSPTPSSCSVLPNVTGITWPALCSGKLTCQAACRTGFAGGRVRASCGLARGWTVTGFCTCVSRGCGSNPSWGHWGGDLQNTRNAASEKGISPANVGRLARAWVFNTTADVSATPTVVGNRLLVPDWGGYMYCLNADTGALIWSRPIIEYVLAVDPAPYPPSYSNASIISRTSPAVAGDVMVFGVMKKGGGFPYLIAANVTNGVLLWGFRADPHPAAMITQSPTVHNGAVYVGVSSLEELIADNPEYECCTFIGNMLKVDLATGTVVWRTYMAPQNNNQTGGFSGNSVWGSSPALNLQLGHVYIATGNNYEIPKVLAQCHQAVGNLTVENMQQHLACEAKYGQGNYHNCMIALDMETGAIRWAKQLGGPDAWNAACLYSNNKEACPDLNSPDYDFAQAPMLVKTCKTGACKQLVVAGQKSGWVWALRPRDGSVDWSLQVGPGGLVGGMQWGSAADSQRIYVSNNNANGVSVDLTQMKAVPNTPGAAAPPASTKGGLAAAVDAFSGKLLWTFANPTMHWDTSVPPQNARSQAPMTVANGVVYYASMDAAGSLFYLEAATGRLLGNFSTGATLGCGPSVARGKVYTGSGYLNFGLGQRGNKLHALRVA</sequence>
<dbReference type="GO" id="GO:0016491">
    <property type="term" value="F:oxidoreductase activity"/>
    <property type="evidence" value="ECO:0007669"/>
    <property type="project" value="UniProtKB-KW"/>
</dbReference>
<dbReference type="Pfam" id="PF13360">
    <property type="entry name" value="PQQ_2"/>
    <property type="match status" value="1"/>
</dbReference>
<comment type="cofactor">
    <cofactor evidence="1">
        <name>pyrroloquinoline quinone</name>
        <dbReference type="ChEBI" id="CHEBI:58442"/>
    </cofactor>
</comment>
<comment type="similarity">
    <text evidence="2">Belongs to the bacterial PQQ dehydrogenase family.</text>
</comment>
<evidence type="ECO:0000256" key="4">
    <source>
        <dbReference type="SAM" id="SignalP"/>
    </source>
</evidence>
<dbReference type="PANTHER" id="PTHR32303:SF10">
    <property type="entry name" value="OUTER MEMBRANE PROTEIN ASSEMBLY FACTOR BAMB"/>
    <property type="match status" value="1"/>
</dbReference>
<dbReference type="PANTHER" id="PTHR32303">
    <property type="entry name" value="QUINOPROTEIN ALCOHOL DEHYDROGENASE (CYTOCHROME C)"/>
    <property type="match status" value="1"/>
</dbReference>
<proteinExistence type="inferred from homology"/>
<dbReference type="Gene3D" id="2.140.10.10">
    <property type="entry name" value="Quinoprotein alcohol dehydrogenase-like superfamily"/>
    <property type="match status" value="1"/>
</dbReference>
<dbReference type="SUPFAM" id="SSF50998">
    <property type="entry name" value="Quinoprotein alcohol dehydrogenase-like"/>
    <property type="match status" value="1"/>
</dbReference>
<dbReference type="InterPro" id="IPR011047">
    <property type="entry name" value="Quinoprotein_ADH-like_sf"/>
</dbReference>
<evidence type="ECO:0000256" key="1">
    <source>
        <dbReference type="ARBA" id="ARBA00001931"/>
    </source>
</evidence>
<dbReference type="InterPro" id="IPR002372">
    <property type="entry name" value="PQQ_rpt_dom"/>
</dbReference>
<name>A0A383V381_TETOB</name>
<evidence type="ECO:0000259" key="5">
    <source>
        <dbReference type="Pfam" id="PF13360"/>
    </source>
</evidence>
<evidence type="ECO:0000256" key="3">
    <source>
        <dbReference type="ARBA" id="ARBA00023002"/>
    </source>
</evidence>
<protein>
    <recommendedName>
        <fullName evidence="5">Pyrrolo-quinoline quinone repeat domain-containing protein</fullName>
    </recommendedName>
</protein>
<dbReference type="InterPro" id="IPR015943">
    <property type="entry name" value="WD40/YVTN_repeat-like_dom_sf"/>
</dbReference>
<evidence type="ECO:0000256" key="2">
    <source>
        <dbReference type="ARBA" id="ARBA00008156"/>
    </source>
</evidence>
<keyword evidence="4" id="KW-0732">Signal</keyword>
<feature type="chain" id="PRO_5016673938" description="Pyrrolo-quinoline quinone repeat domain-containing protein" evidence="4">
    <location>
        <begin position="23"/>
        <end position="779"/>
    </location>
</feature>
<dbReference type="Gene3D" id="2.130.10.10">
    <property type="entry name" value="YVTN repeat-like/Quinoprotein amine dehydrogenase"/>
    <property type="match status" value="1"/>
</dbReference>
<keyword evidence="7" id="KW-1185">Reference proteome</keyword>